<dbReference type="PROSITE" id="PS50928">
    <property type="entry name" value="ABC_TM1"/>
    <property type="match status" value="1"/>
</dbReference>
<comment type="similarity">
    <text evidence="8">Belongs to the binding-protein-dependent transport system permease family.</text>
</comment>
<dbReference type="PANTHER" id="PTHR43357:SF4">
    <property type="entry name" value="INNER MEMBRANE ABC TRANSPORTER PERMEASE PROTEIN YDCV"/>
    <property type="match status" value="1"/>
</dbReference>
<keyword evidence="3" id="KW-1003">Cell membrane</keyword>
<dbReference type="GO" id="GO:0005886">
    <property type="term" value="C:plasma membrane"/>
    <property type="evidence" value="ECO:0007669"/>
    <property type="project" value="UniProtKB-SubCell"/>
</dbReference>
<dbReference type="Proteomes" id="UP000260773">
    <property type="component" value="Unassembled WGS sequence"/>
</dbReference>
<evidence type="ECO:0000256" key="1">
    <source>
        <dbReference type="ARBA" id="ARBA00004429"/>
    </source>
</evidence>
<evidence type="ECO:0000256" key="7">
    <source>
        <dbReference type="ARBA" id="ARBA00023136"/>
    </source>
</evidence>
<protein>
    <submittedName>
        <fullName evidence="10">ABC transporter permease subunit</fullName>
    </submittedName>
</protein>
<evidence type="ECO:0000256" key="3">
    <source>
        <dbReference type="ARBA" id="ARBA00022475"/>
    </source>
</evidence>
<dbReference type="InterPro" id="IPR000515">
    <property type="entry name" value="MetI-like"/>
</dbReference>
<sequence length="266" mass="29357">MKKKSAGSVAIMLLVMIYLLIPLVISIIYSVFHKWTGVIPEGFTLHNYVDLFMDSNFLASVGRSIAMSIIPIIVTIVIVLLALFVTAIYFPKLEKYVQIICMIPYTIQGVILSVSILSLYVGSSSILSNRLVMLMGAYCIVILPYIYQGIRNGMRAVNMPTLIEAAEMLGASKIYAFFRVVVPNILSAIIVSSLLAVGIIFGDYVLIRNLAGTSAPNMQIFLYQTMKSDSTKASAVFVVIMFVTFVITAIVLFTKSREAKGKTHRK</sequence>
<feature type="transmembrane region" description="Helical" evidence="8">
    <location>
        <begin position="102"/>
        <end position="121"/>
    </location>
</feature>
<feature type="domain" description="ABC transmembrane type-1" evidence="9">
    <location>
        <begin position="61"/>
        <end position="251"/>
    </location>
</feature>
<feature type="transmembrane region" description="Helical" evidence="8">
    <location>
        <begin position="127"/>
        <end position="147"/>
    </location>
</feature>
<gene>
    <name evidence="10" type="ORF">DW070_13510</name>
</gene>
<dbReference type="Gene3D" id="1.10.3720.10">
    <property type="entry name" value="MetI-like"/>
    <property type="match status" value="1"/>
</dbReference>
<feature type="transmembrane region" description="Helical" evidence="8">
    <location>
        <begin position="65"/>
        <end position="90"/>
    </location>
</feature>
<dbReference type="GO" id="GO:0055085">
    <property type="term" value="P:transmembrane transport"/>
    <property type="evidence" value="ECO:0007669"/>
    <property type="project" value="InterPro"/>
</dbReference>
<keyword evidence="2 8" id="KW-0813">Transport</keyword>
<evidence type="ECO:0000259" key="9">
    <source>
        <dbReference type="PROSITE" id="PS50928"/>
    </source>
</evidence>
<feature type="transmembrane region" description="Helical" evidence="8">
    <location>
        <begin position="233"/>
        <end position="253"/>
    </location>
</feature>
<evidence type="ECO:0000313" key="11">
    <source>
        <dbReference type="Proteomes" id="UP000260773"/>
    </source>
</evidence>
<feature type="transmembrane region" description="Helical" evidence="8">
    <location>
        <begin position="176"/>
        <end position="201"/>
    </location>
</feature>
<keyword evidence="7 8" id="KW-0472">Membrane</keyword>
<evidence type="ECO:0000256" key="2">
    <source>
        <dbReference type="ARBA" id="ARBA00022448"/>
    </source>
</evidence>
<accession>A0A3E2THS9</accession>
<name>A0A3E2THS9_9FIRM</name>
<dbReference type="Pfam" id="PF00528">
    <property type="entry name" value="BPD_transp_1"/>
    <property type="match status" value="1"/>
</dbReference>
<evidence type="ECO:0000256" key="5">
    <source>
        <dbReference type="ARBA" id="ARBA00022692"/>
    </source>
</evidence>
<dbReference type="AlphaFoldDB" id="A0A3E2THS9"/>
<evidence type="ECO:0000256" key="8">
    <source>
        <dbReference type="RuleBase" id="RU363032"/>
    </source>
</evidence>
<dbReference type="EMBL" id="QVEP01000042">
    <property type="protein sequence ID" value="RGB76103.1"/>
    <property type="molecule type" value="Genomic_DNA"/>
</dbReference>
<dbReference type="CDD" id="cd06261">
    <property type="entry name" value="TM_PBP2"/>
    <property type="match status" value="1"/>
</dbReference>
<evidence type="ECO:0000256" key="4">
    <source>
        <dbReference type="ARBA" id="ARBA00022519"/>
    </source>
</evidence>
<feature type="transmembrane region" description="Helical" evidence="8">
    <location>
        <begin position="12"/>
        <end position="32"/>
    </location>
</feature>
<reference evidence="10 11" key="1">
    <citation type="submission" date="2018-08" db="EMBL/GenBank/DDBJ databases">
        <title>A genome reference for cultivated species of the human gut microbiota.</title>
        <authorList>
            <person name="Zou Y."/>
            <person name="Xue W."/>
            <person name="Luo G."/>
        </authorList>
    </citation>
    <scope>NUCLEOTIDE SEQUENCE [LARGE SCALE GENOMIC DNA]</scope>
    <source>
        <strain evidence="10 11">AF45-17</strain>
    </source>
</reference>
<keyword evidence="4" id="KW-0997">Cell inner membrane</keyword>
<comment type="subcellular location">
    <subcellularLocation>
        <location evidence="1">Cell inner membrane</location>
        <topology evidence="1">Multi-pass membrane protein</topology>
    </subcellularLocation>
    <subcellularLocation>
        <location evidence="8">Cell membrane</location>
        <topology evidence="8">Multi-pass membrane protein</topology>
    </subcellularLocation>
</comment>
<evidence type="ECO:0000256" key="6">
    <source>
        <dbReference type="ARBA" id="ARBA00022989"/>
    </source>
</evidence>
<keyword evidence="6 8" id="KW-1133">Transmembrane helix</keyword>
<comment type="caution">
    <text evidence="10">The sequence shown here is derived from an EMBL/GenBank/DDBJ whole genome shotgun (WGS) entry which is preliminary data.</text>
</comment>
<evidence type="ECO:0000313" key="10">
    <source>
        <dbReference type="EMBL" id="RGB76103.1"/>
    </source>
</evidence>
<keyword evidence="5 8" id="KW-0812">Transmembrane</keyword>
<dbReference type="InterPro" id="IPR035906">
    <property type="entry name" value="MetI-like_sf"/>
</dbReference>
<proteinExistence type="inferred from homology"/>
<organism evidence="10 11">
    <name type="scientific">Coprococcus catus</name>
    <dbReference type="NCBI Taxonomy" id="116085"/>
    <lineage>
        <taxon>Bacteria</taxon>
        <taxon>Bacillati</taxon>
        <taxon>Bacillota</taxon>
        <taxon>Clostridia</taxon>
        <taxon>Lachnospirales</taxon>
        <taxon>Lachnospiraceae</taxon>
        <taxon>Coprococcus</taxon>
    </lineage>
</organism>
<dbReference type="SUPFAM" id="SSF161098">
    <property type="entry name" value="MetI-like"/>
    <property type="match status" value="1"/>
</dbReference>
<dbReference type="PANTHER" id="PTHR43357">
    <property type="entry name" value="INNER MEMBRANE ABC TRANSPORTER PERMEASE PROTEIN YDCV"/>
    <property type="match status" value="1"/>
</dbReference>